<dbReference type="SUPFAM" id="SSF47413">
    <property type="entry name" value="lambda repressor-like DNA-binding domains"/>
    <property type="match status" value="1"/>
</dbReference>
<sequence>MDRVIEVIDVLERLKKEFNLKTDRKLCKLLGVKPNTLSNWKKRNRLDYEVILAICKRNNLDLNYIFYKTSEKSGSKNYTSFQYSYKENMA</sequence>
<dbReference type="Gene3D" id="1.10.260.40">
    <property type="entry name" value="lambda repressor-like DNA-binding domains"/>
    <property type="match status" value="1"/>
</dbReference>
<evidence type="ECO:0000313" key="2">
    <source>
        <dbReference type="EMBL" id="MBB4118831.1"/>
    </source>
</evidence>
<dbReference type="Pfam" id="PF07022">
    <property type="entry name" value="Phage_CI_repr"/>
    <property type="match status" value="1"/>
</dbReference>
<feature type="domain" description="Bacteriophage CI repressor N-terminal" evidence="1">
    <location>
        <begin position="9"/>
        <end position="69"/>
    </location>
</feature>
<dbReference type="Proteomes" id="UP000553034">
    <property type="component" value="Unassembled WGS sequence"/>
</dbReference>
<accession>A0A840EP41</accession>
<evidence type="ECO:0000259" key="1">
    <source>
        <dbReference type="Pfam" id="PF07022"/>
    </source>
</evidence>
<dbReference type="AlphaFoldDB" id="A0A840EP41"/>
<dbReference type="InterPro" id="IPR001387">
    <property type="entry name" value="Cro/C1-type_HTH"/>
</dbReference>
<gene>
    <name evidence="2" type="ORF">GGR32_001122</name>
</gene>
<dbReference type="GO" id="GO:0003677">
    <property type="term" value="F:DNA binding"/>
    <property type="evidence" value="ECO:0007669"/>
    <property type="project" value="InterPro"/>
</dbReference>
<keyword evidence="3" id="KW-1185">Reference proteome</keyword>
<reference evidence="2 3" key="1">
    <citation type="submission" date="2020-08" db="EMBL/GenBank/DDBJ databases">
        <title>Genomic Encyclopedia of Type Strains, Phase IV (KMG-IV): sequencing the most valuable type-strain genomes for metagenomic binning, comparative biology and taxonomic classification.</title>
        <authorList>
            <person name="Goeker M."/>
        </authorList>
    </citation>
    <scope>NUCLEOTIDE SEQUENCE [LARGE SCALE GENOMIC DNA]</scope>
    <source>
        <strain evidence="2 3">DSM 29568</strain>
    </source>
</reference>
<organism evidence="2 3">
    <name type="scientific">Mesonia hippocampi</name>
    <dbReference type="NCBI Taxonomy" id="1628250"/>
    <lineage>
        <taxon>Bacteria</taxon>
        <taxon>Pseudomonadati</taxon>
        <taxon>Bacteroidota</taxon>
        <taxon>Flavobacteriia</taxon>
        <taxon>Flavobacteriales</taxon>
        <taxon>Flavobacteriaceae</taxon>
        <taxon>Mesonia</taxon>
    </lineage>
</organism>
<dbReference type="InterPro" id="IPR010982">
    <property type="entry name" value="Lambda_DNA-bd_dom_sf"/>
</dbReference>
<name>A0A840EP41_9FLAO</name>
<evidence type="ECO:0000313" key="3">
    <source>
        <dbReference type="Proteomes" id="UP000553034"/>
    </source>
</evidence>
<dbReference type="InterPro" id="IPR010744">
    <property type="entry name" value="Phage_CI_N"/>
</dbReference>
<dbReference type="EMBL" id="JACIFO010000004">
    <property type="protein sequence ID" value="MBB4118831.1"/>
    <property type="molecule type" value="Genomic_DNA"/>
</dbReference>
<dbReference type="GO" id="GO:0045892">
    <property type="term" value="P:negative regulation of DNA-templated transcription"/>
    <property type="evidence" value="ECO:0007669"/>
    <property type="project" value="InterPro"/>
</dbReference>
<proteinExistence type="predicted"/>
<dbReference type="RefSeq" id="WP_183477194.1">
    <property type="nucleotide sequence ID" value="NZ_JACIFO010000004.1"/>
</dbReference>
<protein>
    <submittedName>
        <fullName evidence="2">Transcriptional regulator with XRE-family HTH domain</fullName>
    </submittedName>
</protein>
<comment type="caution">
    <text evidence="2">The sequence shown here is derived from an EMBL/GenBank/DDBJ whole genome shotgun (WGS) entry which is preliminary data.</text>
</comment>
<dbReference type="CDD" id="cd00093">
    <property type="entry name" value="HTH_XRE"/>
    <property type="match status" value="1"/>
</dbReference>